<dbReference type="EC" id="2.7.13.3" evidence="2"/>
<feature type="domain" description="Signal transduction histidine kinase dimerisation/phosphoacceptor" evidence="4">
    <location>
        <begin position="319"/>
        <end position="387"/>
    </location>
</feature>
<name>A0A3R9WQK5_9SPHN</name>
<accession>A0A3R9WQK5</accession>
<feature type="region of interest" description="Disordered" evidence="3">
    <location>
        <begin position="131"/>
        <end position="157"/>
    </location>
</feature>
<dbReference type="EMBL" id="RWJF01000001">
    <property type="protein sequence ID" value="RST31033.1"/>
    <property type="molecule type" value="Genomic_DNA"/>
</dbReference>
<reference evidence="5 6" key="1">
    <citation type="submission" date="2018-12" db="EMBL/GenBank/DDBJ databases">
        <title>Sphingomonas sp. HMF7854 Genome sequencing and assembly.</title>
        <authorList>
            <person name="Cha I."/>
            <person name="Kang H."/>
            <person name="Kim H."/>
            <person name="Kang J."/>
            <person name="Joh K."/>
        </authorList>
    </citation>
    <scope>NUCLEOTIDE SEQUENCE [LARGE SCALE GENOMIC DNA]</scope>
    <source>
        <strain evidence="5 6">HMF7854</strain>
    </source>
</reference>
<dbReference type="InterPro" id="IPR036097">
    <property type="entry name" value="HisK_dim/P_sf"/>
</dbReference>
<evidence type="ECO:0000256" key="3">
    <source>
        <dbReference type="SAM" id="MobiDB-lite"/>
    </source>
</evidence>
<dbReference type="GO" id="GO:0000155">
    <property type="term" value="F:phosphorelay sensor kinase activity"/>
    <property type="evidence" value="ECO:0007669"/>
    <property type="project" value="InterPro"/>
</dbReference>
<evidence type="ECO:0000313" key="6">
    <source>
        <dbReference type="Proteomes" id="UP000274661"/>
    </source>
</evidence>
<dbReference type="Pfam" id="PF00512">
    <property type="entry name" value="HisKA"/>
    <property type="match status" value="1"/>
</dbReference>
<gene>
    <name evidence="5" type="ORF">HMF7854_09420</name>
</gene>
<keyword evidence="6" id="KW-1185">Reference proteome</keyword>
<evidence type="ECO:0000259" key="4">
    <source>
        <dbReference type="SMART" id="SM00388"/>
    </source>
</evidence>
<dbReference type="OrthoDB" id="9813151at2"/>
<dbReference type="SUPFAM" id="SSF47384">
    <property type="entry name" value="Homodimeric domain of signal transducing histidine kinase"/>
    <property type="match status" value="1"/>
</dbReference>
<sequence length="530" mass="56580">MRFDDRLSTVLSTAAFDARARAVQWRQLVELIARSRGEADPALMAAAMTRIDQFRDEVPEPLRAAAARAVAGPELPAELVAAFAADRPLVSAPVLMAAELDAAGWSLVAGQISAESRALVEAARPGLLSLPFMREEPGPNERPALLTPTTGEPGEKPSISEIIDRIERVRQDRAAEVGPPPPTYSTLELTEELAEPASPAPAPVEVPNAPALFRWETGTSLAIDWVDCEPRGALIGQLLAQPGDTGEAARALAARLPFRDVELQLSEVPALGGRWRVSGVPAFEPGTGRFAGYRGIARREGSVLPPAATALRTPPALPRDSDSLRELVHEIRTPLNAIIGFAEIIDGQYLGPAHRGYRERASEIVRQARRLLDAVDDLDLAAKLQSGRATQEHARWSAIEPELRRIAQQDPALVIGAPSADPLLGLDGELARRLVGRFAEAVLATATPGEQIAVSANPEAGRFLVVLTRPRQTLFAGETELLDPSFAIVSDQDGSLGFGFSLRLLRGLAGLAGGALAIEPQRFVLSLPLA</sequence>
<dbReference type="CDD" id="cd00082">
    <property type="entry name" value="HisKA"/>
    <property type="match status" value="1"/>
</dbReference>
<evidence type="ECO:0000313" key="5">
    <source>
        <dbReference type="EMBL" id="RST31033.1"/>
    </source>
</evidence>
<dbReference type="Proteomes" id="UP000274661">
    <property type="component" value="Unassembled WGS sequence"/>
</dbReference>
<dbReference type="AlphaFoldDB" id="A0A3R9WQK5"/>
<dbReference type="SMART" id="SM00388">
    <property type="entry name" value="HisKA"/>
    <property type="match status" value="1"/>
</dbReference>
<dbReference type="Gene3D" id="1.10.287.130">
    <property type="match status" value="1"/>
</dbReference>
<evidence type="ECO:0000256" key="1">
    <source>
        <dbReference type="ARBA" id="ARBA00000085"/>
    </source>
</evidence>
<comment type="catalytic activity">
    <reaction evidence="1">
        <text>ATP + protein L-histidine = ADP + protein N-phospho-L-histidine.</text>
        <dbReference type="EC" id="2.7.13.3"/>
    </reaction>
</comment>
<protein>
    <recommendedName>
        <fullName evidence="2">histidine kinase</fullName>
        <ecNumber evidence="2">2.7.13.3</ecNumber>
    </recommendedName>
</protein>
<proteinExistence type="predicted"/>
<dbReference type="RefSeq" id="WP_126718866.1">
    <property type="nucleotide sequence ID" value="NZ_RWJF01000001.1"/>
</dbReference>
<organism evidence="5 6">
    <name type="scientific">Sphingomonas ginkgonis</name>
    <dbReference type="NCBI Taxonomy" id="2315330"/>
    <lineage>
        <taxon>Bacteria</taxon>
        <taxon>Pseudomonadati</taxon>
        <taxon>Pseudomonadota</taxon>
        <taxon>Alphaproteobacteria</taxon>
        <taxon>Sphingomonadales</taxon>
        <taxon>Sphingomonadaceae</taxon>
        <taxon>Sphingomonas</taxon>
    </lineage>
</organism>
<dbReference type="InterPro" id="IPR003661">
    <property type="entry name" value="HisK_dim/P_dom"/>
</dbReference>
<evidence type="ECO:0000256" key="2">
    <source>
        <dbReference type="ARBA" id="ARBA00012438"/>
    </source>
</evidence>
<comment type="caution">
    <text evidence="5">The sequence shown here is derived from an EMBL/GenBank/DDBJ whole genome shotgun (WGS) entry which is preliminary data.</text>
</comment>